<evidence type="ECO:0000313" key="1">
    <source>
        <dbReference type="EMBL" id="WXB94446.1"/>
    </source>
</evidence>
<dbReference type="RefSeq" id="WP_338754167.1">
    <property type="nucleotide sequence ID" value="NZ_CP147404.1"/>
</dbReference>
<sequence>MYAHLALQDRVKYVRMKREMIKGRYVYYAQLVLEGVPPPSYHSNGLKQQVGVGRVGIDIGTSTVAVSSKKETILAILAPNVVDYERKILSMV</sequence>
<evidence type="ECO:0008006" key="3">
    <source>
        <dbReference type="Google" id="ProtNLM"/>
    </source>
</evidence>
<dbReference type="Proteomes" id="UP001387364">
    <property type="component" value="Chromosome"/>
</dbReference>
<organism evidence="1 2">
    <name type="scientific">Bacillus kandeliae</name>
    <dbReference type="NCBI Taxonomy" id="3129297"/>
    <lineage>
        <taxon>Bacteria</taxon>
        <taxon>Bacillati</taxon>
        <taxon>Bacillota</taxon>
        <taxon>Bacilli</taxon>
        <taxon>Bacillales</taxon>
        <taxon>Bacillaceae</taxon>
        <taxon>Bacillus</taxon>
    </lineage>
</organism>
<reference evidence="1 2" key="1">
    <citation type="submission" date="2024-02" db="EMBL/GenBank/DDBJ databases">
        <title>Seven novel Bacillus-like species.</title>
        <authorList>
            <person name="Liu G."/>
        </authorList>
    </citation>
    <scope>NUCLEOTIDE SEQUENCE [LARGE SCALE GENOMIC DNA]</scope>
    <source>
        <strain evidence="1 2">FJAT-52991</strain>
    </source>
</reference>
<gene>
    <name evidence="1" type="ORF">WDJ61_07425</name>
</gene>
<keyword evidence="2" id="KW-1185">Reference proteome</keyword>
<proteinExistence type="predicted"/>
<evidence type="ECO:0000313" key="2">
    <source>
        <dbReference type="Proteomes" id="UP001387364"/>
    </source>
</evidence>
<protein>
    <recommendedName>
        <fullName evidence="3">Rod shape-determining protein</fullName>
    </recommendedName>
</protein>
<accession>A0ABZ2N9Z2</accession>
<dbReference type="EMBL" id="CP147404">
    <property type="protein sequence ID" value="WXB94446.1"/>
    <property type="molecule type" value="Genomic_DNA"/>
</dbReference>
<name>A0ABZ2N9Z2_9BACI</name>